<dbReference type="EnsemblProtists" id="EOD20365">
    <property type="protein sequence ID" value="EOD20365"/>
    <property type="gene ID" value="EMIHUDRAFT_242100"/>
</dbReference>
<reference evidence="1" key="2">
    <citation type="submission" date="2024-10" db="UniProtKB">
        <authorList>
            <consortium name="EnsemblProtists"/>
        </authorList>
    </citation>
    <scope>IDENTIFICATION</scope>
</reference>
<dbReference type="HOGENOM" id="CLU_613143_0_0_1"/>
<protein>
    <recommendedName>
        <fullName evidence="3">Glycoside hydrolase family 5 domain-containing protein</fullName>
    </recommendedName>
</protein>
<dbReference type="PaxDb" id="2903-EOD20365"/>
<evidence type="ECO:0000313" key="2">
    <source>
        <dbReference type="Proteomes" id="UP000013827"/>
    </source>
</evidence>
<dbReference type="SUPFAM" id="SSF51445">
    <property type="entry name" value="(Trans)glycosidases"/>
    <property type="match status" value="1"/>
</dbReference>
<name>A0A0D3JA30_EMIH1</name>
<dbReference type="InterPro" id="IPR017853">
    <property type="entry name" value="GH"/>
</dbReference>
<evidence type="ECO:0008006" key="3">
    <source>
        <dbReference type="Google" id="ProtNLM"/>
    </source>
</evidence>
<sequence>MTSLFLSSLALPPPPPALPPAGTEAAAHFLSELGPGINIMATMLCTFSVDEADFEGLSSRVGHGLHNFSTCPATIWQFSGGNDKGDMAAILEDDKCFKRLKKWVTVVLDPIHKPLCCGLELDPITLKLVWAALITAFPLGEFPADMVAFELINEPGTKMEAVLFDAKEINQFVDWPGPVVATFHYYDPREFTSFIPDVTDPEKIVFWNQSLGWRAVHEAFAEVNDTIRLPVYLGEFGVNYDFIDAGHAVDWISAVRDAAEYFGFQWAYWSYIAGKKFAVSQPTAALRLHEWDCSPLMVALFDHPINTTDCPERIETEAADFWSDARALNPRFLSVWAAREWNYALSEIDNTTTCNDERPWAPVEPIVVLASDWTFLRDQDVLLASAMRLDWLRRVHRMPANAASDPRAASLATAADMQTFLRDQDVLLASAMRLDWLRRVHRMPGAA</sequence>
<dbReference type="RefSeq" id="XP_005772794.1">
    <property type="nucleotide sequence ID" value="XM_005772737.1"/>
</dbReference>
<accession>A0A0D3JA30</accession>
<reference evidence="2" key="1">
    <citation type="journal article" date="2013" name="Nature">
        <title>Pan genome of the phytoplankton Emiliania underpins its global distribution.</title>
        <authorList>
            <person name="Read B.A."/>
            <person name="Kegel J."/>
            <person name="Klute M.J."/>
            <person name="Kuo A."/>
            <person name="Lefebvre S.C."/>
            <person name="Maumus F."/>
            <person name="Mayer C."/>
            <person name="Miller J."/>
            <person name="Monier A."/>
            <person name="Salamov A."/>
            <person name="Young J."/>
            <person name="Aguilar M."/>
            <person name="Claverie J.M."/>
            <person name="Frickenhaus S."/>
            <person name="Gonzalez K."/>
            <person name="Herman E.K."/>
            <person name="Lin Y.C."/>
            <person name="Napier J."/>
            <person name="Ogata H."/>
            <person name="Sarno A.F."/>
            <person name="Shmutz J."/>
            <person name="Schroeder D."/>
            <person name="de Vargas C."/>
            <person name="Verret F."/>
            <person name="von Dassow P."/>
            <person name="Valentin K."/>
            <person name="Van de Peer Y."/>
            <person name="Wheeler G."/>
            <person name="Dacks J.B."/>
            <person name="Delwiche C.F."/>
            <person name="Dyhrman S.T."/>
            <person name="Glockner G."/>
            <person name="John U."/>
            <person name="Richards T."/>
            <person name="Worden A.Z."/>
            <person name="Zhang X."/>
            <person name="Grigoriev I.V."/>
            <person name="Allen A.E."/>
            <person name="Bidle K."/>
            <person name="Borodovsky M."/>
            <person name="Bowler C."/>
            <person name="Brownlee C."/>
            <person name="Cock J.M."/>
            <person name="Elias M."/>
            <person name="Gladyshev V.N."/>
            <person name="Groth M."/>
            <person name="Guda C."/>
            <person name="Hadaegh A."/>
            <person name="Iglesias-Rodriguez M.D."/>
            <person name="Jenkins J."/>
            <person name="Jones B.M."/>
            <person name="Lawson T."/>
            <person name="Leese F."/>
            <person name="Lindquist E."/>
            <person name="Lobanov A."/>
            <person name="Lomsadze A."/>
            <person name="Malik S.B."/>
            <person name="Marsh M.E."/>
            <person name="Mackinder L."/>
            <person name="Mock T."/>
            <person name="Mueller-Roeber B."/>
            <person name="Pagarete A."/>
            <person name="Parker M."/>
            <person name="Probert I."/>
            <person name="Quesneville H."/>
            <person name="Raines C."/>
            <person name="Rensing S.A."/>
            <person name="Riano-Pachon D.M."/>
            <person name="Richier S."/>
            <person name="Rokitta S."/>
            <person name="Shiraiwa Y."/>
            <person name="Soanes D.M."/>
            <person name="van der Giezen M."/>
            <person name="Wahlund T.M."/>
            <person name="Williams B."/>
            <person name="Wilson W."/>
            <person name="Wolfe G."/>
            <person name="Wurch L.L."/>
        </authorList>
    </citation>
    <scope>NUCLEOTIDE SEQUENCE</scope>
</reference>
<keyword evidence="2" id="KW-1185">Reference proteome</keyword>
<evidence type="ECO:0000313" key="1">
    <source>
        <dbReference type="EnsemblProtists" id="EOD20365"/>
    </source>
</evidence>
<dbReference type="AlphaFoldDB" id="A0A0D3JA30"/>
<dbReference type="GeneID" id="17265910"/>
<organism evidence="1 2">
    <name type="scientific">Emiliania huxleyi (strain CCMP1516)</name>
    <dbReference type="NCBI Taxonomy" id="280463"/>
    <lineage>
        <taxon>Eukaryota</taxon>
        <taxon>Haptista</taxon>
        <taxon>Haptophyta</taxon>
        <taxon>Prymnesiophyceae</taxon>
        <taxon>Isochrysidales</taxon>
        <taxon>Noelaerhabdaceae</taxon>
        <taxon>Emiliania</taxon>
    </lineage>
</organism>
<dbReference type="KEGG" id="ehx:EMIHUDRAFT_242100"/>
<dbReference type="Gene3D" id="3.20.20.80">
    <property type="entry name" value="Glycosidases"/>
    <property type="match status" value="1"/>
</dbReference>
<dbReference type="Proteomes" id="UP000013827">
    <property type="component" value="Unassembled WGS sequence"/>
</dbReference>
<proteinExistence type="predicted"/>